<dbReference type="CDD" id="cd04301">
    <property type="entry name" value="NAT_SF"/>
    <property type="match status" value="1"/>
</dbReference>
<dbReference type="GO" id="GO:0016747">
    <property type="term" value="F:acyltransferase activity, transferring groups other than amino-acyl groups"/>
    <property type="evidence" value="ECO:0007669"/>
    <property type="project" value="InterPro"/>
</dbReference>
<feature type="domain" description="N-acetyltransferase" evidence="1">
    <location>
        <begin position="2"/>
        <end position="153"/>
    </location>
</feature>
<sequence>MISICSLEDDEMVSQIWHLQHIAYRLEAERIGFDEIPPLMDTFDTLRSCGETFYGWIEDGDLLGALAVQSESSDSLTLTRMMVLPDHFRKGIADSLMKHVLNEYHHIPLFIVSTGTLNAPAVALYRKHGFRPVSAVEVAPGVELTTFHLHNVK</sequence>
<dbReference type="AlphaFoldDB" id="A0A0D7X719"/>
<keyword evidence="3" id="KW-1185">Reference proteome</keyword>
<dbReference type="InterPro" id="IPR000182">
    <property type="entry name" value="GNAT_dom"/>
</dbReference>
<organism evidence="2 3">
    <name type="scientific">Paenibacillus terrae</name>
    <dbReference type="NCBI Taxonomy" id="159743"/>
    <lineage>
        <taxon>Bacteria</taxon>
        <taxon>Bacillati</taxon>
        <taxon>Bacillota</taxon>
        <taxon>Bacilli</taxon>
        <taxon>Bacillales</taxon>
        <taxon>Paenibacillaceae</taxon>
        <taxon>Paenibacillus</taxon>
    </lineage>
</organism>
<gene>
    <name evidence="2" type="ORF">QD47_01385</name>
</gene>
<protein>
    <submittedName>
        <fullName evidence="2">Histone acetyltransferase</fullName>
    </submittedName>
</protein>
<proteinExistence type="predicted"/>
<comment type="caution">
    <text evidence="2">The sequence shown here is derived from an EMBL/GenBank/DDBJ whole genome shotgun (WGS) entry which is preliminary data.</text>
</comment>
<name>A0A0D7X719_9BACL</name>
<dbReference type="RefSeq" id="WP_044644439.1">
    <property type="nucleotide sequence ID" value="NZ_JTHP01000002.1"/>
</dbReference>
<keyword evidence="2" id="KW-0808">Transferase</keyword>
<dbReference type="Pfam" id="PF13508">
    <property type="entry name" value="Acetyltransf_7"/>
    <property type="match status" value="1"/>
</dbReference>
<evidence type="ECO:0000313" key="3">
    <source>
        <dbReference type="Proteomes" id="UP000032534"/>
    </source>
</evidence>
<dbReference type="PROSITE" id="PS51186">
    <property type="entry name" value="GNAT"/>
    <property type="match status" value="1"/>
</dbReference>
<dbReference type="SUPFAM" id="SSF55729">
    <property type="entry name" value="Acyl-CoA N-acyltransferases (Nat)"/>
    <property type="match status" value="1"/>
</dbReference>
<dbReference type="EMBL" id="JTHP01000002">
    <property type="protein sequence ID" value="KJD47206.1"/>
    <property type="molecule type" value="Genomic_DNA"/>
</dbReference>
<reference evidence="2 3" key="1">
    <citation type="submission" date="2014-11" db="EMBL/GenBank/DDBJ databases">
        <title>Draft Genome Sequences of Paenibacillus polymyxa NRRL B-30509 and Paenibacillus terrae NRRL B-30644, Strains from a Poultry Environment that Produce Tridecaptin A and Paenicidins.</title>
        <authorList>
            <person name="van Belkum M.J."/>
            <person name="Lohans C.T."/>
            <person name="Vederas J.C."/>
        </authorList>
    </citation>
    <scope>NUCLEOTIDE SEQUENCE [LARGE SCALE GENOMIC DNA]</scope>
    <source>
        <strain evidence="2 3">NRRL B-30644</strain>
    </source>
</reference>
<dbReference type="Gene3D" id="3.40.630.30">
    <property type="match status" value="1"/>
</dbReference>
<dbReference type="OrthoDB" id="46888at2"/>
<dbReference type="InterPro" id="IPR016181">
    <property type="entry name" value="Acyl_CoA_acyltransferase"/>
</dbReference>
<dbReference type="PATRIC" id="fig|159743.3.peg.312"/>
<accession>A0A0D7X719</accession>
<evidence type="ECO:0000313" key="2">
    <source>
        <dbReference type="EMBL" id="KJD47206.1"/>
    </source>
</evidence>
<dbReference type="Proteomes" id="UP000032534">
    <property type="component" value="Unassembled WGS sequence"/>
</dbReference>
<evidence type="ECO:0000259" key="1">
    <source>
        <dbReference type="PROSITE" id="PS51186"/>
    </source>
</evidence>